<proteinExistence type="predicted"/>
<dbReference type="InterPro" id="IPR001650">
    <property type="entry name" value="Helicase_C-like"/>
</dbReference>
<protein>
    <submittedName>
        <fullName evidence="7">Competence protein ComFA</fullName>
    </submittedName>
    <submittedName>
        <fullName evidence="6">DEAD/DEAH box helicase family protein</fullName>
    </submittedName>
</protein>
<name>A0A4Y4G4U8_WEIHE</name>
<evidence type="ECO:0000259" key="4">
    <source>
        <dbReference type="PROSITE" id="PS51192"/>
    </source>
</evidence>
<dbReference type="SUPFAM" id="SSF52540">
    <property type="entry name" value="P-loop containing nucleoside triphosphate hydrolases"/>
    <property type="match status" value="1"/>
</dbReference>
<dbReference type="GO" id="GO:0006302">
    <property type="term" value="P:double-strand break repair"/>
    <property type="evidence" value="ECO:0007669"/>
    <property type="project" value="TreeGrafter"/>
</dbReference>
<dbReference type="PROSITE" id="PS51194">
    <property type="entry name" value="HELICASE_CTER"/>
    <property type="match status" value="1"/>
</dbReference>
<dbReference type="Gene3D" id="3.40.50.300">
    <property type="entry name" value="P-loop containing nucleotide triphosphate hydrolases"/>
    <property type="match status" value="2"/>
</dbReference>
<evidence type="ECO:0000256" key="3">
    <source>
        <dbReference type="ARBA" id="ARBA00023125"/>
    </source>
</evidence>
<evidence type="ECO:0000313" key="8">
    <source>
        <dbReference type="Proteomes" id="UP000182448"/>
    </source>
</evidence>
<dbReference type="OrthoDB" id="2077914at2"/>
<dbReference type="AlphaFoldDB" id="A0A4Y4G4U8"/>
<keyword evidence="6" id="KW-0378">Hydrolase</keyword>
<dbReference type="Proteomes" id="UP000182448">
    <property type="component" value="Unassembled WGS sequence"/>
</dbReference>
<comment type="caution">
    <text evidence="6">The sequence shown here is derived from an EMBL/GenBank/DDBJ whole genome shotgun (WGS) entry which is preliminary data.</text>
</comment>
<evidence type="ECO:0000256" key="2">
    <source>
        <dbReference type="ARBA" id="ARBA00022840"/>
    </source>
</evidence>
<dbReference type="InterPro" id="IPR027417">
    <property type="entry name" value="P-loop_NTPase"/>
</dbReference>
<dbReference type="SMART" id="SM00490">
    <property type="entry name" value="HELICc"/>
    <property type="match status" value="1"/>
</dbReference>
<dbReference type="GO" id="GO:0006310">
    <property type="term" value="P:DNA recombination"/>
    <property type="evidence" value="ECO:0007669"/>
    <property type="project" value="TreeGrafter"/>
</dbReference>
<evidence type="ECO:0000313" key="7">
    <source>
        <dbReference type="EMBL" id="SCB97225.1"/>
    </source>
</evidence>
<keyword evidence="2" id="KW-0067">ATP-binding</keyword>
<organism evidence="6 9">
    <name type="scientific">Weissella hellenica</name>
    <dbReference type="NCBI Taxonomy" id="46256"/>
    <lineage>
        <taxon>Bacteria</taxon>
        <taxon>Bacillati</taxon>
        <taxon>Bacillota</taxon>
        <taxon>Bacilli</taxon>
        <taxon>Lactobacillales</taxon>
        <taxon>Lactobacillaceae</taxon>
        <taxon>Weissella</taxon>
    </lineage>
</organism>
<evidence type="ECO:0000256" key="1">
    <source>
        <dbReference type="ARBA" id="ARBA00022741"/>
    </source>
</evidence>
<dbReference type="Pfam" id="PF04851">
    <property type="entry name" value="ResIII"/>
    <property type="match status" value="1"/>
</dbReference>
<dbReference type="PANTHER" id="PTHR30580:SF1">
    <property type="entry name" value="COMF OPERON PROTEIN 1"/>
    <property type="match status" value="1"/>
</dbReference>
<dbReference type="Pfam" id="PF00271">
    <property type="entry name" value="Helicase_C"/>
    <property type="match status" value="1"/>
</dbReference>
<dbReference type="GO" id="GO:0043138">
    <property type="term" value="F:3'-5' DNA helicase activity"/>
    <property type="evidence" value="ECO:0007669"/>
    <property type="project" value="TreeGrafter"/>
</dbReference>
<evidence type="ECO:0000259" key="5">
    <source>
        <dbReference type="PROSITE" id="PS51194"/>
    </source>
</evidence>
<keyword evidence="1" id="KW-0547">Nucleotide-binding</keyword>
<dbReference type="GO" id="GO:0005524">
    <property type="term" value="F:ATP binding"/>
    <property type="evidence" value="ECO:0007669"/>
    <property type="project" value="UniProtKB-KW"/>
</dbReference>
<dbReference type="GO" id="GO:0003677">
    <property type="term" value="F:DNA binding"/>
    <property type="evidence" value="ECO:0007669"/>
    <property type="project" value="UniProtKB-KW"/>
</dbReference>
<dbReference type="Proteomes" id="UP000585749">
    <property type="component" value="Unassembled WGS sequence"/>
</dbReference>
<dbReference type="SMART" id="SM00487">
    <property type="entry name" value="DEXDc"/>
    <property type="match status" value="1"/>
</dbReference>
<dbReference type="EMBL" id="JAAXPM010000007">
    <property type="protein sequence ID" value="NKY67182.1"/>
    <property type="molecule type" value="Genomic_DNA"/>
</dbReference>
<reference evidence="6 9" key="2">
    <citation type="submission" date="2020-04" db="EMBL/GenBank/DDBJ databases">
        <title>MicrobeNet Type strains.</title>
        <authorList>
            <person name="Nicholson A.C."/>
        </authorList>
    </citation>
    <scope>NUCLEOTIDE SEQUENCE [LARGE SCALE GENOMIC DNA]</scope>
    <source>
        <strain evidence="6 9">CCUG 33494</strain>
    </source>
</reference>
<dbReference type="GO" id="GO:0016787">
    <property type="term" value="F:hydrolase activity"/>
    <property type="evidence" value="ECO:0007669"/>
    <property type="project" value="InterPro"/>
</dbReference>
<dbReference type="RefSeq" id="WP_074427505.1">
    <property type="nucleotide sequence ID" value="NZ_JBGQPJ010000011.1"/>
</dbReference>
<gene>
    <name evidence="7" type="ORF">GA0061075_1093</name>
    <name evidence="6" type="ORF">HF960_05820</name>
</gene>
<feature type="domain" description="Helicase C-terminal" evidence="5">
    <location>
        <begin position="286"/>
        <end position="430"/>
    </location>
</feature>
<dbReference type="PROSITE" id="PS51192">
    <property type="entry name" value="HELICASE_ATP_BIND_1"/>
    <property type="match status" value="1"/>
</dbReference>
<keyword evidence="3" id="KW-0238">DNA-binding</keyword>
<evidence type="ECO:0000313" key="6">
    <source>
        <dbReference type="EMBL" id="NKY67182.1"/>
    </source>
</evidence>
<keyword evidence="6" id="KW-0347">Helicase</keyword>
<dbReference type="EMBL" id="FMAW01000009">
    <property type="protein sequence ID" value="SCB97225.1"/>
    <property type="molecule type" value="Genomic_DNA"/>
</dbReference>
<accession>A0A4Y4G4U8</accession>
<dbReference type="InterPro" id="IPR014001">
    <property type="entry name" value="Helicase_ATP-bd"/>
</dbReference>
<feature type="domain" description="Helicase ATP-binding" evidence="4">
    <location>
        <begin position="108"/>
        <end position="259"/>
    </location>
</feature>
<keyword evidence="8" id="KW-1185">Reference proteome</keyword>
<evidence type="ECO:0000313" key="9">
    <source>
        <dbReference type="Proteomes" id="UP000585749"/>
    </source>
</evidence>
<dbReference type="PANTHER" id="PTHR30580">
    <property type="entry name" value="PRIMOSOMAL PROTEIN N"/>
    <property type="match status" value="1"/>
</dbReference>
<dbReference type="InterPro" id="IPR006935">
    <property type="entry name" value="Helicase/UvrB_N"/>
</dbReference>
<reference evidence="7 8" key="1">
    <citation type="submission" date="2016-08" db="EMBL/GenBank/DDBJ databases">
        <authorList>
            <person name="Varghese N."/>
            <person name="Submissions Spin"/>
        </authorList>
    </citation>
    <scope>NUCLEOTIDE SEQUENCE [LARGE SCALE GENOMIC DNA]</scope>
    <source>
        <strain evidence="7 8">R-53116</strain>
    </source>
</reference>
<sequence>MKIHDKSLLYGRYVVCTKDNIHALPSDATIFPAILNGQCTRCQSEILKVWELPNNVSYCWGCEKMGRITSNDYLVTLADPNNFKHSESPCIWKGKLTPSQESVSKQQLIALEKNISHLTYAVTGAGKTEMLFPMITKAIQDNMRIAIVAPRIDVVIELKKRIQDTFRIPFVTLYGGSTDEYYYTQLVIATTHQLMAFKEAFDVIVLDEVDAFPYAENTMLNYATEQALKKTGIKFYLTATLNRHLKKLVKQGVIAFSTLPRRFHGYELPNITIKIIQNWRRKLPVKMIKHITYLKQTKIKFLLFVPEVADVERVVTQLKHTGINVLGTYATDEKRLEKVQAMRDKQIDGLITTTILERGVTFKGIDVLILGGDENIFTVTTLIQITGRCGRSLERPTGTVTVYAREKTKQLMTAKAEINYLNILGKKYDV</sequence>
<dbReference type="GO" id="GO:0006270">
    <property type="term" value="P:DNA replication initiation"/>
    <property type="evidence" value="ECO:0007669"/>
    <property type="project" value="TreeGrafter"/>
</dbReference>